<evidence type="ECO:0000256" key="4">
    <source>
        <dbReference type="ARBA" id="ARBA00023136"/>
    </source>
</evidence>
<name>A0A9L0RUX3_HORSE</name>
<evidence type="ECO:0000256" key="7">
    <source>
        <dbReference type="SAM" id="Phobius"/>
    </source>
</evidence>
<evidence type="ECO:0000256" key="3">
    <source>
        <dbReference type="ARBA" id="ARBA00022989"/>
    </source>
</evidence>
<evidence type="ECO:0000313" key="8">
    <source>
        <dbReference type="Ensembl" id="ENSECAP00000067615.1"/>
    </source>
</evidence>
<dbReference type="InterPro" id="IPR036179">
    <property type="entry name" value="Ig-like_dom_sf"/>
</dbReference>
<keyword evidence="2 7" id="KW-0812">Transmembrane</keyword>
<keyword evidence="6" id="KW-0393">Immunoglobulin domain</keyword>
<dbReference type="Ensembl" id="ENSECAT00000135665.1">
    <property type="protein sequence ID" value="ENSECAP00000067615.1"/>
    <property type="gene ID" value="ENSECAG00000039378.2"/>
</dbReference>
<dbReference type="PANTHER" id="PTHR19256">
    <property type="entry name" value="T-CELL RECEPTOR GAMMA CHAIN"/>
    <property type="match status" value="1"/>
</dbReference>
<protein>
    <submittedName>
        <fullName evidence="8">Uncharacterized protein</fullName>
    </submittedName>
</protein>
<proteinExistence type="predicted"/>
<dbReference type="Gene3D" id="2.60.40.10">
    <property type="entry name" value="Immunoglobulins"/>
    <property type="match status" value="1"/>
</dbReference>
<evidence type="ECO:0000256" key="6">
    <source>
        <dbReference type="ARBA" id="ARBA00023319"/>
    </source>
</evidence>
<keyword evidence="4 7" id="KW-0472">Membrane</keyword>
<evidence type="ECO:0000313" key="9">
    <source>
        <dbReference type="Proteomes" id="UP000002281"/>
    </source>
</evidence>
<dbReference type="Proteomes" id="UP000002281">
    <property type="component" value="Chromosome 4"/>
</dbReference>
<dbReference type="InterPro" id="IPR051117">
    <property type="entry name" value="TRG_var/const_region"/>
</dbReference>
<accession>A0A9L0RUX3</accession>
<dbReference type="GeneTree" id="ENSGT00940000153143"/>
<keyword evidence="9" id="KW-1185">Reference proteome</keyword>
<evidence type="ECO:0000256" key="2">
    <source>
        <dbReference type="ARBA" id="ARBA00022692"/>
    </source>
</evidence>
<organism evidence="8 9">
    <name type="scientific">Equus caballus</name>
    <name type="common">Horse</name>
    <dbReference type="NCBI Taxonomy" id="9796"/>
    <lineage>
        <taxon>Eukaryota</taxon>
        <taxon>Metazoa</taxon>
        <taxon>Chordata</taxon>
        <taxon>Craniata</taxon>
        <taxon>Vertebrata</taxon>
        <taxon>Euteleostomi</taxon>
        <taxon>Mammalia</taxon>
        <taxon>Eutheria</taxon>
        <taxon>Laurasiatheria</taxon>
        <taxon>Perissodactyla</taxon>
        <taxon>Equidae</taxon>
        <taxon>Equus</taxon>
    </lineage>
</organism>
<sequence>MKTNDTYMKFSWLTVTKKSVDKKHKCIVQHEHNKGGVGQEIIFPSVIEVLISIVTAVHPTKASPKDENKVSAIGSIEAYPTGQRVVTSMATTVGSTMAYTTKQSIVTSTATTVGSTKAYPTDTSKLTAISSTTASPTEQIVVTSMATTVGSTMAYTTEESIVTSTATTVGSTTAYMTEQSIVTTIASTTASPTAQGVVTATDSATASPKEECAPLQLQLTSTSAYYAYLLLLLASAVYFAIINFCLFRRTADCGNGKSLQQSVAQRSQLSTCLLRLFP</sequence>
<evidence type="ECO:0000256" key="1">
    <source>
        <dbReference type="ARBA" id="ARBA00004370"/>
    </source>
</evidence>
<reference evidence="8 9" key="1">
    <citation type="journal article" date="2009" name="Science">
        <title>Genome sequence, comparative analysis, and population genetics of the domestic horse.</title>
        <authorList>
            <consortium name="Broad Institute Genome Sequencing Platform"/>
            <consortium name="Broad Institute Whole Genome Assembly Team"/>
            <person name="Wade C.M."/>
            <person name="Giulotto E."/>
            <person name="Sigurdsson S."/>
            <person name="Zoli M."/>
            <person name="Gnerre S."/>
            <person name="Imsland F."/>
            <person name="Lear T.L."/>
            <person name="Adelson D.L."/>
            <person name="Bailey E."/>
            <person name="Bellone R.R."/>
            <person name="Bloecker H."/>
            <person name="Distl O."/>
            <person name="Edgar R.C."/>
            <person name="Garber M."/>
            <person name="Leeb T."/>
            <person name="Mauceli E."/>
            <person name="MacLeod J.N."/>
            <person name="Penedo M.C.T."/>
            <person name="Raison J.M."/>
            <person name="Sharpe T."/>
            <person name="Vogel J."/>
            <person name="Andersson L."/>
            <person name="Antczak D.F."/>
            <person name="Biagi T."/>
            <person name="Binns M.M."/>
            <person name="Chowdhary B.P."/>
            <person name="Coleman S.J."/>
            <person name="Della Valle G."/>
            <person name="Fryc S."/>
            <person name="Guerin G."/>
            <person name="Hasegawa T."/>
            <person name="Hill E.W."/>
            <person name="Jurka J."/>
            <person name="Kiialainen A."/>
            <person name="Lindgren G."/>
            <person name="Liu J."/>
            <person name="Magnani E."/>
            <person name="Mickelson J.R."/>
            <person name="Murray J."/>
            <person name="Nergadze S.G."/>
            <person name="Onofrio R."/>
            <person name="Pedroni S."/>
            <person name="Piras M.F."/>
            <person name="Raudsepp T."/>
            <person name="Rocchi M."/>
            <person name="Roeed K.H."/>
            <person name="Ryder O.A."/>
            <person name="Searle S."/>
            <person name="Skow L."/>
            <person name="Swinburne J.E."/>
            <person name="Syvaenen A.C."/>
            <person name="Tozaki T."/>
            <person name="Valberg S.J."/>
            <person name="Vaudin M."/>
            <person name="White J.R."/>
            <person name="Zody M.C."/>
            <person name="Lander E.S."/>
            <person name="Lindblad-Toh K."/>
        </authorList>
    </citation>
    <scope>NUCLEOTIDE SEQUENCE [LARGE SCALE GENOMIC DNA]</scope>
    <source>
        <strain evidence="8 9">Thoroughbred</strain>
    </source>
</reference>
<dbReference type="PANTHER" id="PTHR19256:SF65">
    <property type="entry name" value="T CELL RECEPTOR GAMMA CONSTANT 1-RELATED"/>
    <property type="match status" value="1"/>
</dbReference>
<dbReference type="GO" id="GO:0016020">
    <property type="term" value="C:membrane"/>
    <property type="evidence" value="ECO:0007669"/>
    <property type="project" value="UniProtKB-SubCell"/>
</dbReference>
<reference evidence="8" key="2">
    <citation type="submission" date="2025-08" db="UniProtKB">
        <authorList>
            <consortium name="Ensembl"/>
        </authorList>
    </citation>
    <scope>IDENTIFICATION</scope>
    <source>
        <strain evidence="8">Thoroughbred</strain>
    </source>
</reference>
<feature type="transmembrane region" description="Helical" evidence="7">
    <location>
        <begin position="225"/>
        <end position="247"/>
    </location>
</feature>
<evidence type="ECO:0000256" key="5">
    <source>
        <dbReference type="ARBA" id="ARBA00023170"/>
    </source>
</evidence>
<reference evidence="8" key="3">
    <citation type="submission" date="2025-09" db="UniProtKB">
        <authorList>
            <consortium name="Ensembl"/>
        </authorList>
    </citation>
    <scope>IDENTIFICATION</scope>
    <source>
        <strain evidence="8">Thoroughbred</strain>
    </source>
</reference>
<dbReference type="SUPFAM" id="SSF48726">
    <property type="entry name" value="Immunoglobulin"/>
    <property type="match status" value="1"/>
</dbReference>
<keyword evidence="3 7" id="KW-1133">Transmembrane helix</keyword>
<dbReference type="InterPro" id="IPR013783">
    <property type="entry name" value="Ig-like_fold"/>
</dbReference>
<keyword evidence="5" id="KW-0675">Receptor</keyword>
<comment type="subcellular location">
    <subcellularLocation>
        <location evidence="1">Membrane</location>
    </subcellularLocation>
</comment>
<dbReference type="AlphaFoldDB" id="A0A9L0RUX3"/>